<dbReference type="InterPro" id="IPR016032">
    <property type="entry name" value="Sig_transdc_resp-reg_C-effctor"/>
</dbReference>
<dbReference type="Gene3D" id="1.25.40.10">
    <property type="entry name" value="Tetratricopeptide repeat domain"/>
    <property type="match status" value="1"/>
</dbReference>
<feature type="domain" description="OmpR/PhoB-type" evidence="7">
    <location>
        <begin position="28"/>
        <end position="131"/>
    </location>
</feature>
<dbReference type="EMBL" id="JBHSLD010000007">
    <property type="protein sequence ID" value="MFC5380655.1"/>
    <property type="molecule type" value="Genomic_DNA"/>
</dbReference>
<dbReference type="Pfam" id="PF03704">
    <property type="entry name" value="BTAD"/>
    <property type="match status" value="1"/>
</dbReference>
<dbReference type="PANTHER" id="PTHR35807:SF1">
    <property type="entry name" value="TRANSCRIPTIONAL REGULATOR REDD"/>
    <property type="match status" value="1"/>
</dbReference>
<feature type="region of interest" description="Disordered" evidence="6">
    <location>
        <begin position="1"/>
        <end position="21"/>
    </location>
</feature>
<reference evidence="9" key="1">
    <citation type="journal article" date="2019" name="Int. J. Syst. Evol. Microbiol.">
        <title>The Global Catalogue of Microorganisms (GCM) 10K type strain sequencing project: providing services to taxonomists for standard genome sequencing and annotation.</title>
        <authorList>
            <consortium name="The Broad Institute Genomics Platform"/>
            <consortium name="The Broad Institute Genome Sequencing Center for Infectious Disease"/>
            <person name="Wu L."/>
            <person name="Ma J."/>
        </authorList>
    </citation>
    <scope>NUCLEOTIDE SEQUENCE [LARGE SCALE GENOMIC DNA]</scope>
    <source>
        <strain evidence="9">CCUG 43114</strain>
    </source>
</reference>
<keyword evidence="2" id="KW-0805">Transcription regulation</keyword>
<comment type="caution">
    <text evidence="8">The sequence shown here is derived from an EMBL/GenBank/DDBJ whole genome shotgun (WGS) entry which is preliminary data.</text>
</comment>
<accession>A0ABW0GNB4</accession>
<dbReference type="PANTHER" id="PTHR35807">
    <property type="entry name" value="TRANSCRIPTIONAL REGULATOR REDD-RELATED"/>
    <property type="match status" value="1"/>
</dbReference>
<evidence type="ECO:0000313" key="8">
    <source>
        <dbReference type="EMBL" id="MFC5380655.1"/>
    </source>
</evidence>
<dbReference type="SMART" id="SM00862">
    <property type="entry name" value="Trans_reg_C"/>
    <property type="match status" value="1"/>
</dbReference>
<evidence type="ECO:0000259" key="7">
    <source>
        <dbReference type="PROSITE" id="PS51755"/>
    </source>
</evidence>
<evidence type="ECO:0000256" key="2">
    <source>
        <dbReference type="ARBA" id="ARBA00023015"/>
    </source>
</evidence>
<dbReference type="InterPro" id="IPR036388">
    <property type="entry name" value="WH-like_DNA-bd_sf"/>
</dbReference>
<keyword evidence="9" id="KW-1185">Reference proteome</keyword>
<evidence type="ECO:0000256" key="5">
    <source>
        <dbReference type="PROSITE-ProRule" id="PRU01091"/>
    </source>
</evidence>
<gene>
    <name evidence="8" type="ORF">ACFPJ6_07630</name>
</gene>
<protein>
    <submittedName>
        <fullName evidence="8">BTAD domain-containing putative transcriptional regulator</fullName>
    </submittedName>
</protein>
<dbReference type="SUPFAM" id="SSF48452">
    <property type="entry name" value="TPR-like"/>
    <property type="match status" value="1"/>
</dbReference>
<dbReference type="Proteomes" id="UP001596122">
    <property type="component" value="Unassembled WGS sequence"/>
</dbReference>
<feature type="compositionally biased region" description="Basic and acidic residues" evidence="6">
    <location>
        <begin position="1"/>
        <end position="10"/>
    </location>
</feature>
<evidence type="ECO:0000313" key="9">
    <source>
        <dbReference type="Proteomes" id="UP001596122"/>
    </source>
</evidence>
<evidence type="ECO:0000256" key="4">
    <source>
        <dbReference type="ARBA" id="ARBA00023163"/>
    </source>
</evidence>
<dbReference type="SMART" id="SM01043">
    <property type="entry name" value="BTAD"/>
    <property type="match status" value="1"/>
</dbReference>
<evidence type="ECO:0000256" key="6">
    <source>
        <dbReference type="SAM" id="MobiDB-lite"/>
    </source>
</evidence>
<dbReference type="Gene3D" id="1.10.10.10">
    <property type="entry name" value="Winged helix-like DNA-binding domain superfamily/Winged helix DNA-binding domain"/>
    <property type="match status" value="1"/>
</dbReference>
<dbReference type="Pfam" id="PF00486">
    <property type="entry name" value="Trans_reg_C"/>
    <property type="match status" value="1"/>
</dbReference>
<dbReference type="InterPro" id="IPR051677">
    <property type="entry name" value="AfsR-DnrI-RedD_regulator"/>
</dbReference>
<keyword evidence="4" id="KW-0804">Transcription</keyword>
<dbReference type="RefSeq" id="WP_340267866.1">
    <property type="nucleotide sequence ID" value="NZ_JBBEOG010000002.1"/>
</dbReference>
<keyword evidence="3 5" id="KW-0238">DNA-binding</keyword>
<comment type="similarity">
    <text evidence="1">Belongs to the AfsR/DnrI/RedD regulatory family.</text>
</comment>
<evidence type="ECO:0000256" key="3">
    <source>
        <dbReference type="ARBA" id="ARBA00023125"/>
    </source>
</evidence>
<proteinExistence type="inferred from homology"/>
<dbReference type="InterPro" id="IPR005158">
    <property type="entry name" value="BTAD"/>
</dbReference>
<dbReference type="SUPFAM" id="SSF46894">
    <property type="entry name" value="C-terminal effector domain of the bipartite response regulators"/>
    <property type="match status" value="1"/>
</dbReference>
<feature type="DNA-binding region" description="OmpR/PhoB-type" evidence="5">
    <location>
        <begin position="28"/>
        <end position="131"/>
    </location>
</feature>
<name>A0ABW0GNB4_9MICO</name>
<dbReference type="PROSITE" id="PS51755">
    <property type="entry name" value="OMPR_PHOB"/>
    <property type="match status" value="1"/>
</dbReference>
<sequence length="327" mass="35011">MRFDGRRVEGHLPLPGGGGDTTVVASPRPAPAAPQVRVEVVRGFRVVVDGRVLGPRDLGGTKQRQVLLVLLLAHGAPLSKATLVDVLWGATPPAGAVAALESHVSVLRSRLGGREGRRLVVTVPHGYVLPRGAVRSDLDDAHELLRRSAGLPAEEELALLQEALQLLDGTLLPEERASAWLDDARAEHDARVSALRTRLARAAGLAGQWEKALRWAGDSVRRDPIDEAAWEVVVRAHLALGHPVEALRAFDRCRDVLRSQLGCAPGAGLQSVLDDVLAATEPTDDDLAELLHAVLVLRRRTAVTPPEQRRRVLLAARQALAALAVPG</sequence>
<organism evidence="8 9">
    <name type="scientific">Aquipuribacter nitratireducens</name>
    <dbReference type="NCBI Taxonomy" id="650104"/>
    <lineage>
        <taxon>Bacteria</taxon>
        <taxon>Bacillati</taxon>
        <taxon>Actinomycetota</taxon>
        <taxon>Actinomycetes</taxon>
        <taxon>Micrococcales</taxon>
        <taxon>Intrasporangiaceae</taxon>
        <taxon>Aquipuribacter</taxon>
    </lineage>
</organism>
<evidence type="ECO:0000256" key="1">
    <source>
        <dbReference type="ARBA" id="ARBA00005820"/>
    </source>
</evidence>
<dbReference type="InterPro" id="IPR001867">
    <property type="entry name" value="OmpR/PhoB-type_DNA-bd"/>
</dbReference>
<dbReference type="InterPro" id="IPR011990">
    <property type="entry name" value="TPR-like_helical_dom_sf"/>
</dbReference>